<feature type="domain" description="C2" evidence="5">
    <location>
        <begin position="1856"/>
        <end position="1971"/>
    </location>
</feature>
<dbReference type="SUPFAM" id="SSF48371">
    <property type="entry name" value="ARM repeat"/>
    <property type="match status" value="5"/>
</dbReference>
<dbReference type="SUPFAM" id="SSF49562">
    <property type="entry name" value="C2 domain (Calcium/lipid-binding domain, CaLB)"/>
    <property type="match status" value="1"/>
</dbReference>
<dbReference type="CDD" id="cd00030">
    <property type="entry name" value="C2"/>
    <property type="match status" value="1"/>
</dbReference>
<feature type="repeat" description="ARM" evidence="2">
    <location>
        <begin position="446"/>
        <end position="488"/>
    </location>
</feature>
<feature type="region of interest" description="Disordered" evidence="3">
    <location>
        <begin position="26"/>
        <end position="59"/>
    </location>
</feature>
<dbReference type="FunFam" id="1.25.10.10:FF:000875">
    <property type="entry name" value="Protein CELLULOSE SYNTHASE INTERACTIVE 1"/>
    <property type="match status" value="1"/>
</dbReference>
<dbReference type="InterPro" id="IPR000008">
    <property type="entry name" value="C2_dom"/>
</dbReference>
<organism evidence="6 7">
    <name type="scientific">Heracleum sosnowskyi</name>
    <dbReference type="NCBI Taxonomy" id="360622"/>
    <lineage>
        <taxon>Eukaryota</taxon>
        <taxon>Viridiplantae</taxon>
        <taxon>Streptophyta</taxon>
        <taxon>Embryophyta</taxon>
        <taxon>Tracheophyta</taxon>
        <taxon>Spermatophyta</taxon>
        <taxon>Magnoliopsida</taxon>
        <taxon>eudicotyledons</taxon>
        <taxon>Gunneridae</taxon>
        <taxon>Pentapetalae</taxon>
        <taxon>asterids</taxon>
        <taxon>campanulids</taxon>
        <taxon>Apiales</taxon>
        <taxon>Apiaceae</taxon>
        <taxon>Apioideae</taxon>
        <taxon>apioid superclade</taxon>
        <taxon>Tordylieae</taxon>
        <taxon>Tordyliinae</taxon>
        <taxon>Heracleum</taxon>
    </lineage>
</organism>
<dbReference type="Pfam" id="PF00168">
    <property type="entry name" value="C2"/>
    <property type="match status" value="1"/>
</dbReference>
<dbReference type="PANTHER" id="PTHR46369">
    <property type="entry name" value="PROTEIN CELLULOSE SYNTHASE INTERACTIVE 1"/>
    <property type="match status" value="1"/>
</dbReference>
<sequence>MIMLIIEVAWRGVAASNGTTLLSNDLERNGDAKSHDQEPPTAHSLLKMGSRERSSMEDPDGTLASVAQCIEQLRQSSSSVQEKEFSLKQLLELIDTRDNAFSAVGSHSQAVPVLVSLLRSGSLGVKIQAATVLGSLCKENELRVKVLLGGCIPPLLGLLRCCASSLGQLEKGLKAGNVVDNLLTGALKNLSSSTEGFWFATIQAGGLDTLVKLLANGQSSTQANVCYLLACMMMEDASVCPKILAAETTKLLLKLLGPGNEASVRAEAAGALKSLSAQCKEARREIASSNGIPALINATIAPSKEFMQGEYAQALQENAMCALANISGGLSYVISSLGQSLESCTSPAQVADTLGALASALMIYDSKAETTRASDPDDVEKTLVKQFKLACHFLHTVACPSGREGIQLLISLLGLSSEQQQECAVALLSLLSDENDESKWAITAAGGIPPLVQILETGSPKAKEDSATILGNLCNHSEDIRACVESADAVPALLWLLKNGSSNGKEIAAKTLNHLIHKSDTATISQLTALLTSDLPESKVYVLDALKSLLSVAPLSDMLRDGSASNDAIETMIKILSSTRDETQSKSASALAGIFNLRKDLRESTIAVKTVRSVMKLLHVESESILVESTRCLAAIFLSIKENRDMAAIARDSLPTLEVLATSSSLQVAEQAICALANLLLDSEVSLKAKPEEIILPSTRIADCVNRNGTVLALVSFLESENTGTAAISEGLEALAIISRSEGAKGQNRAAWAVLAEFPDCITPIVSCISDANPLRVVSSSKETVKIGGTTLLVCAAKVNLQRVVDDLNESNSCAYLIQSLVGMLTYTENPQVGDQGNKEGVNILGHAEELRAGENETSRYVIYGSNTAIWLLSALASNNEKSKTQIMEAGAIELLTERLTQCFSEYAQVDSKEESSIWPCALLLAILFQDRDIIRAHATMKSVPVLANLLRSEEAANRYFAAQAIASLVCNGSRGTLLSVANSGAAGGLISLLGCADADISDLLDLADEFSLARYPEQVALERLFRVEDIRVGATSRKAIPALVDLLKPIPDRPGAPFLTLGLLLQLGKDCPSNKLLMVEAGALEALTKYLSLGLQDATEEAATDLLGMLFSTAEIRRHEAAFGAVSQLVAVLRLGGRGARYSAALALESLFSADHIRNAESSRQAVQPLVEILNTGLEKEQHAAIAALARLLSENPSRALAVADVEMNAVDVLCRILSSNCSIELKGDSAELCCVLFGNTKIRSTMAAARCVEPLVSLLVAEYSPTQHSVVRALDKLVDDDQLAELIAAHGAVIPLVGLLYGHNYVLHEAISRALVKLGKDRPSCKMEMVKAGVIDSVLDILHDSPDFLCAAFAELLRILTNNATIAKGPSAAKVVEPFFVLLTRAEFGPDGQHSALQVLVNILEHPQCRSDHTLTSHQVIEPIIPLLDSPAPPVQQLAAELLSHLLLEEHLQKDSVTQQVIGPLMRVLGSGIHILQQRAVKALVNIALIWPNEIAKEGGVSELSKVILLADPSLPHVLWESAASVLSSILQFSSEYYLEVPIAVLVRLLRSGSEATVVGALNALLVLESDDATSAVAMAESGAIEALLELLRCHQCEETAARLLEVLLNNIKIRETKATKSAIVPLSQYLLDPQSQAQQPRLLATLALGDLFQNEALARSADAVLACRALVNLLEDQPSEEMKVVAICALQNLVMYSRSNKRAVAEAGGVQVVLDLIGSSEPDTSVQAAMFVKLLFSNNTIQEYASSETVRAITAAIEKDLWANGIVNEEYLKALNALLGNFPRLRATEPATLSIPHLVTALKTGSETTQEAALDSLSLLKQAWAACPAEVSRAQSTAASEGIPLLQYLIMSAPPRVQDKADHLLQCLPGTLTVTIKRGKNIKQSVGNPSVFCKLTLGNTPSRETKIVSTGPNPEWDEPFQWQFESPPKGQKLHISCKNKSKMGKKSFGKVTVQIDRVVTQGAAAGEYFLLPESKSGSKRSLEIEFQWTNSNNMPQSDA</sequence>
<dbReference type="PROSITE" id="PS50176">
    <property type="entry name" value="ARM_REPEAT"/>
    <property type="match status" value="1"/>
</dbReference>
<evidence type="ECO:0000256" key="1">
    <source>
        <dbReference type="ARBA" id="ARBA00022737"/>
    </source>
</evidence>
<dbReference type="SMART" id="SM00239">
    <property type="entry name" value="C2"/>
    <property type="match status" value="1"/>
</dbReference>
<dbReference type="GO" id="GO:2001006">
    <property type="term" value="P:regulation of cellulose biosynthetic process"/>
    <property type="evidence" value="ECO:0007669"/>
    <property type="project" value="InterPro"/>
</dbReference>
<protein>
    <submittedName>
        <fullName evidence="6">C2 domain-containing protein</fullName>
    </submittedName>
</protein>
<evidence type="ECO:0000256" key="3">
    <source>
        <dbReference type="SAM" id="MobiDB-lite"/>
    </source>
</evidence>
<dbReference type="PANTHER" id="PTHR46369:SF2">
    <property type="entry name" value="PROTEIN CELLULOSE SYNTHASE INTERACTIVE 1"/>
    <property type="match status" value="1"/>
</dbReference>
<keyword evidence="7" id="KW-1185">Reference proteome</keyword>
<keyword evidence="1" id="KW-0677">Repeat</keyword>
<feature type="compositionally biased region" description="Basic and acidic residues" evidence="3">
    <location>
        <begin position="26"/>
        <end position="38"/>
    </location>
</feature>
<comment type="caution">
    <text evidence="6">The sequence shown here is derived from an EMBL/GenBank/DDBJ whole genome shotgun (WGS) entry which is preliminary data.</text>
</comment>
<dbReference type="InterPro" id="IPR035892">
    <property type="entry name" value="C2_domain_sf"/>
</dbReference>
<name>A0AAD8HQX4_9APIA</name>
<dbReference type="GO" id="GO:0008017">
    <property type="term" value="F:microtubule binding"/>
    <property type="evidence" value="ECO:0007669"/>
    <property type="project" value="InterPro"/>
</dbReference>
<dbReference type="InterPro" id="IPR044297">
    <property type="entry name" value="CSI1/2/3"/>
</dbReference>
<proteinExistence type="predicted"/>
<gene>
    <name evidence="6" type="ORF">POM88_037812</name>
</gene>
<dbReference type="EMBL" id="JAUIZM010000008">
    <property type="protein sequence ID" value="KAK1371720.1"/>
    <property type="molecule type" value="Genomic_DNA"/>
</dbReference>
<evidence type="ECO:0000256" key="2">
    <source>
        <dbReference type="PROSITE-ProRule" id="PRU00259"/>
    </source>
</evidence>
<dbReference type="Pfam" id="PF00514">
    <property type="entry name" value="Arm"/>
    <property type="match status" value="2"/>
</dbReference>
<accession>A0AAD8HQX4</accession>
<keyword evidence="4" id="KW-0732">Signal</keyword>
<dbReference type="PROSITE" id="PS50004">
    <property type="entry name" value="C2"/>
    <property type="match status" value="1"/>
</dbReference>
<dbReference type="InterPro" id="IPR011989">
    <property type="entry name" value="ARM-like"/>
</dbReference>
<dbReference type="SMART" id="SM00185">
    <property type="entry name" value="ARM"/>
    <property type="match status" value="19"/>
</dbReference>
<reference evidence="6" key="1">
    <citation type="submission" date="2023-02" db="EMBL/GenBank/DDBJ databases">
        <title>Genome of toxic invasive species Heracleum sosnowskyi carries increased number of genes despite the absence of recent whole-genome duplications.</title>
        <authorList>
            <person name="Schelkunov M."/>
            <person name="Shtratnikova V."/>
            <person name="Makarenko M."/>
            <person name="Klepikova A."/>
            <person name="Omelchenko D."/>
            <person name="Novikova G."/>
            <person name="Obukhova E."/>
            <person name="Bogdanov V."/>
            <person name="Penin A."/>
            <person name="Logacheva M."/>
        </authorList>
    </citation>
    <scope>NUCLEOTIDE SEQUENCE</scope>
    <source>
        <strain evidence="6">Hsosn_3</strain>
        <tissue evidence="6">Leaf</tissue>
    </source>
</reference>
<dbReference type="InterPro" id="IPR000225">
    <property type="entry name" value="Armadillo"/>
</dbReference>
<evidence type="ECO:0000313" key="7">
    <source>
        <dbReference type="Proteomes" id="UP001237642"/>
    </source>
</evidence>
<reference evidence="6" key="2">
    <citation type="submission" date="2023-05" db="EMBL/GenBank/DDBJ databases">
        <authorList>
            <person name="Schelkunov M.I."/>
        </authorList>
    </citation>
    <scope>NUCLEOTIDE SEQUENCE</scope>
    <source>
        <strain evidence="6">Hsosn_3</strain>
        <tissue evidence="6">Leaf</tissue>
    </source>
</reference>
<dbReference type="Gene3D" id="2.60.40.150">
    <property type="entry name" value="C2 domain"/>
    <property type="match status" value="1"/>
</dbReference>
<feature type="chain" id="PRO_5042148743" evidence="4">
    <location>
        <begin position="16"/>
        <end position="2002"/>
    </location>
</feature>
<dbReference type="GO" id="GO:0010330">
    <property type="term" value="C:cellulose synthase complex"/>
    <property type="evidence" value="ECO:0007669"/>
    <property type="project" value="InterPro"/>
</dbReference>
<evidence type="ECO:0000256" key="4">
    <source>
        <dbReference type="SAM" id="SignalP"/>
    </source>
</evidence>
<dbReference type="InterPro" id="IPR016024">
    <property type="entry name" value="ARM-type_fold"/>
</dbReference>
<evidence type="ECO:0000259" key="5">
    <source>
        <dbReference type="PROSITE" id="PS50004"/>
    </source>
</evidence>
<dbReference type="Gene3D" id="1.25.10.10">
    <property type="entry name" value="Leucine-rich Repeat Variant"/>
    <property type="match status" value="10"/>
</dbReference>
<feature type="signal peptide" evidence="4">
    <location>
        <begin position="1"/>
        <end position="15"/>
    </location>
</feature>
<dbReference type="GO" id="GO:0051211">
    <property type="term" value="P:anisotropic cell growth"/>
    <property type="evidence" value="ECO:0007669"/>
    <property type="project" value="InterPro"/>
</dbReference>
<dbReference type="Proteomes" id="UP001237642">
    <property type="component" value="Unassembled WGS sequence"/>
</dbReference>
<evidence type="ECO:0000313" key="6">
    <source>
        <dbReference type="EMBL" id="KAK1371720.1"/>
    </source>
</evidence>